<dbReference type="PANTHER" id="PTHR22572">
    <property type="entry name" value="SUGAR-1-PHOSPHATE GUANYL TRANSFERASE"/>
    <property type="match status" value="1"/>
</dbReference>
<dbReference type="Proteomes" id="UP001352263">
    <property type="component" value="Unassembled WGS sequence"/>
</dbReference>
<organism evidence="2 3">
    <name type="scientific">Noviherbaspirillum album</name>
    <dbReference type="NCBI Taxonomy" id="3080276"/>
    <lineage>
        <taxon>Bacteria</taxon>
        <taxon>Pseudomonadati</taxon>
        <taxon>Pseudomonadota</taxon>
        <taxon>Betaproteobacteria</taxon>
        <taxon>Burkholderiales</taxon>
        <taxon>Oxalobacteraceae</taxon>
        <taxon>Noviherbaspirillum</taxon>
    </lineage>
</organism>
<reference evidence="2 3" key="1">
    <citation type="submission" date="2023-10" db="EMBL/GenBank/DDBJ databases">
        <title>Noviherbaspirillum sp. CPCC 100848 genome assembly.</title>
        <authorList>
            <person name="Li X.Y."/>
            <person name="Fang X.M."/>
        </authorList>
    </citation>
    <scope>NUCLEOTIDE SEQUENCE [LARGE SCALE GENOMIC DNA]</scope>
    <source>
        <strain evidence="2 3">CPCC 100848</strain>
    </source>
</reference>
<evidence type="ECO:0000313" key="2">
    <source>
        <dbReference type="EMBL" id="MEC4717561.1"/>
    </source>
</evidence>
<dbReference type="SUPFAM" id="SSF53448">
    <property type="entry name" value="Nucleotide-diphospho-sugar transferases"/>
    <property type="match status" value="1"/>
</dbReference>
<dbReference type="EMBL" id="JAWIIV010000001">
    <property type="protein sequence ID" value="MEC4717561.1"/>
    <property type="molecule type" value="Genomic_DNA"/>
</dbReference>
<dbReference type="InterPro" id="IPR005835">
    <property type="entry name" value="NTP_transferase_dom"/>
</dbReference>
<dbReference type="RefSeq" id="WP_326504318.1">
    <property type="nucleotide sequence ID" value="NZ_JAWIIV010000001.1"/>
</dbReference>
<dbReference type="SUPFAM" id="SSF51161">
    <property type="entry name" value="Trimeric LpxA-like enzymes"/>
    <property type="match status" value="1"/>
</dbReference>
<evidence type="ECO:0000313" key="3">
    <source>
        <dbReference type="Proteomes" id="UP001352263"/>
    </source>
</evidence>
<dbReference type="InterPro" id="IPR050486">
    <property type="entry name" value="Mannose-1P_guanyltransferase"/>
</dbReference>
<proteinExistence type="predicted"/>
<dbReference type="Pfam" id="PF00483">
    <property type="entry name" value="NTP_transferase"/>
    <property type="match status" value="1"/>
</dbReference>
<name>A0ABU6J2B2_9BURK</name>
<dbReference type="InterPro" id="IPR029044">
    <property type="entry name" value="Nucleotide-diphossugar_trans"/>
</dbReference>
<protein>
    <submittedName>
        <fullName evidence="2">NDP-sugar synthase</fullName>
    </submittedName>
</protein>
<comment type="caution">
    <text evidence="2">The sequence shown here is derived from an EMBL/GenBank/DDBJ whole genome shotgun (WGS) entry which is preliminary data.</text>
</comment>
<evidence type="ECO:0000259" key="1">
    <source>
        <dbReference type="Pfam" id="PF00483"/>
    </source>
</evidence>
<gene>
    <name evidence="2" type="ORF">RY831_00195</name>
</gene>
<dbReference type="CDD" id="cd04181">
    <property type="entry name" value="NTP_transferase"/>
    <property type="match status" value="1"/>
</dbReference>
<feature type="domain" description="Nucleotidyl transferase" evidence="1">
    <location>
        <begin position="2"/>
        <end position="246"/>
    </location>
</feature>
<accession>A0ABU6J2B2</accession>
<dbReference type="InterPro" id="IPR011004">
    <property type="entry name" value="Trimer_LpxA-like_sf"/>
</dbReference>
<dbReference type="Gene3D" id="2.160.10.10">
    <property type="entry name" value="Hexapeptide repeat proteins"/>
    <property type="match status" value="1"/>
</dbReference>
<sequence>MKAMILAAGKGTRVRPLTYDLPKPMIPILGKPVMAYIVEHLAKCGVKDIMVNVSYLHEKIESYFGEGSRFGVRIGYSFEGYVDENGEVVPEALGSAGGMKKIQEFGRFFDDTTIVLCGDALIDLDIAAAVAEHKRKGAMASVITREVPWDKVSDYGVVISDEDGRIVKFQEKPKREDALSNMASTGIYIFEPEAIDLIPSGEVFDIGSQLFPLMAEKGLPFYAQKQEFEWLDIGSVTDYWGVLQSLLTGDVPQLEVPGAQIRDGVWVGLNTRIEWEGTTIEGPVYIGAGCHIEAGSTIIGPTWIGHGSHVCAGAEVVRSILFEYTRVLPGTELEEVIVCGDYSVDRKGNMVRLSDNEDAGLNNARDRRLARRIKDSDEEIEDINSPVGVLATAENVAMSYAP</sequence>
<dbReference type="Gene3D" id="3.90.550.10">
    <property type="entry name" value="Spore Coat Polysaccharide Biosynthesis Protein SpsA, Chain A"/>
    <property type="match status" value="1"/>
</dbReference>
<keyword evidence="3" id="KW-1185">Reference proteome</keyword>